<name>X1W170_9ZZZZ</name>
<feature type="non-terminal residue" evidence="1">
    <location>
        <position position="1"/>
    </location>
</feature>
<gene>
    <name evidence="1" type="ORF">S12H4_55463</name>
</gene>
<proteinExistence type="predicted"/>
<accession>X1W170</accession>
<organism evidence="1">
    <name type="scientific">marine sediment metagenome</name>
    <dbReference type="NCBI Taxonomy" id="412755"/>
    <lineage>
        <taxon>unclassified sequences</taxon>
        <taxon>metagenomes</taxon>
        <taxon>ecological metagenomes</taxon>
    </lineage>
</organism>
<comment type="caution">
    <text evidence="1">The sequence shown here is derived from an EMBL/GenBank/DDBJ whole genome shotgun (WGS) entry which is preliminary data.</text>
</comment>
<reference evidence="1" key="1">
    <citation type="journal article" date="2014" name="Front. Microbiol.">
        <title>High frequency of phylogenetically diverse reductive dehalogenase-homologous genes in deep subseafloor sedimentary metagenomes.</title>
        <authorList>
            <person name="Kawai M."/>
            <person name="Futagami T."/>
            <person name="Toyoda A."/>
            <person name="Takaki Y."/>
            <person name="Nishi S."/>
            <person name="Hori S."/>
            <person name="Arai W."/>
            <person name="Tsubouchi T."/>
            <person name="Morono Y."/>
            <person name="Uchiyama I."/>
            <person name="Ito T."/>
            <person name="Fujiyama A."/>
            <person name="Inagaki F."/>
            <person name="Takami H."/>
        </authorList>
    </citation>
    <scope>NUCLEOTIDE SEQUENCE</scope>
    <source>
        <strain evidence="1">Expedition CK06-06</strain>
    </source>
</reference>
<dbReference type="EMBL" id="BARW01035584">
    <property type="protein sequence ID" value="GAJ21440.1"/>
    <property type="molecule type" value="Genomic_DNA"/>
</dbReference>
<protein>
    <submittedName>
        <fullName evidence="1">Uncharacterized protein</fullName>
    </submittedName>
</protein>
<sequence>KSFINERGAFRRGQSAGSFITDMRAKGLTYRRTDMLADWRSINELERKEGAFRFVRKDYYPTKTVIAEVEWSLSQEYMYKVKVESRLRPDDPMTERFVNIMSDVPMTPAMVEQSLIEKWTDYEEYTAEAIEKVTAWSAVHKVME</sequence>
<evidence type="ECO:0000313" key="1">
    <source>
        <dbReference type="EMBL" id="GAJ21440.1"/>
    </source>
</evidence>
<dbReference type="AlphaFoldDB" id="X1W170"/>